<protein>
    <recommendedName>
        <fullName evidence="5">Gfo/Idh/MocA family oxidoreductase</fullName>
    </recommendedName>
</protein>
<keyword evidence="4" id="KW-1185">Reference proteome</keyword>
<evidence type="ECO:0000313" key="3">
    <source>
        <dbReference type="EMBL" id="MCS3920069.1"/>
    </source>
</evidence>
<reference evidence="3 4" key="1">
    <citation type="submission" date="2022-08" db="EMBL/GenBank/DDBJ databases">
        <title>Bacterial and archaeal communities from various locations to study Microbial Dark Matter (Phase II).</title>
        <authorList>
            <person name="Stepanauskas R."/>
        </authorList>
    </citation>
    <scope>NUCLEOTIDE SEQUENCE [LARGE SCALE GENOMIC DNA]</scope>
    <source>
        <strain evidence="3 4">PD1</strain>
    </source>
</reference>
<dbReference type="PROSITE" id="PS51318">
    <property type="entry name" value="TAT"/>
    <property type="match status" value="1"/>
</dbReference>
<evidence type="ECO:0000313" key="4">
    <source>
        <dbReference type="Proteomes" id="UP001204798"/>
    </source>
</evidence>
<evidence type="ECO:0000259" key="2">
    <source>
        <dbReference type="Pfam" id="PF19051"/>
    </source>
</evidence>
<dbReference type="Gene3D" id="3.40.50.720">
    <property type="entry name" value="NAD(P)-binding Rossmann-like Domain"/>
    <property type="match status" value="1"/>
</dbReference>
<dbReference type="Proteomes" id="UP001204798">
    <property type="component" value="Unassembled WGS sequence"/>
</dbReference>
<proteinExistence type="predicted"/>
<dbReference type="InterPro" id="IPR036291">
    <property type="entry name" value="NAD(P)-bd_dom_sf"/>
</dbReference>
<sequence length="437" mass="49062">MAEGMKRRDFVKKVALGGASLFVLKDARAVWSYQANNKLNIAFVGAGGRGAALIDEFAKLGENIVALCDVDWNMAAGSFKKFPNAKRYFDFRKMLDDMHNQIDAVVVATADHTHAVASVAAMKLGKHVYCEKPLTYCVWEARVMREVAKQQKVATQMGNQGMGSSGTRQLIEIIRSGAIGHVREVHLWTDRPIWPQGIDRPKDTPPVPQNLDWDLWLGPAPYRPYHPAYHPFRWRGWIDFGTGALGDIGCHVFPLPFLALDLGYPTWVQAISSGHNNETYPRWSIVQYEFPARGNLPPVRLTWYDGGQRPSPDLLKDLLKGETIPDNGHLFIGDKGVVFNGRLLPADRFKDYQPPAPTLPRAPQDNHYLEWVQACKTGSQTMSNFEFAGLVTEVVLLGNVALLTGEKIEFDPVTMKAKGCPEAERYIRREYRKGWSL</sequence>
<dbReference type="EMBL" id="JANUCP010000004">
    <property type="protein sequence ID" value="MCS3920069.1"/>
    <property type="molecule type" value="Genomic_DNA"/>
</dbReference>
<feature type="domain" description="Gfo/Idh/MocA-like oxidoreductase N-terminal" evidence="1">
    <location>
        <begin position="39"/>
        <end position="158"/>
    </location>
</feature>
<dbReference type="SUPFAM" id="SSF51735">
    <property type="entry name" value="NAD(P)-binding Rossmann-fold domains"/>
    <property type="match status" value="1"/>
</dbReference>
<dbReference type="Pfam" id="PF01408">
    <property type="entry name" value="GFO_IDH_MocA"/>
    <property type="match status" value="1"/>
</dbReference>
<feature type="domain" description="Gfo/Idh/MocA-like oxidoreductase bacterial type C-terminal" evidence="2">
    <location>
        <begin position="205"/>
        <end position="290"/>
    </location>
</feature>
<comment type="caution">
    <text evidence="3">The sequence shown here is derived from an EMBL/GenBank/DDBJ whole genome shotgun (WGS) entry which is preliminary data.</text>
</comment>
<dbReference type="Gene3D" id="3.30.360.10">
    <property type="entry name" value="Dihydrodipicolinate Reductase, domain 2"/>
    <property type="match status" value="1"/>
</dbReference>
<evidence type="ECO:0008006" key="5">
    <source>
        <dbReference type="Google" id="ProtNLM"/>
    </source>
</evidence>
<accession>A0ABT2EQ33</accession>
<organism evidence="3 4">
    <name type="scientific">Candidatus Fervidibacter sacchari</name>
    <dbReference type="NCBI Taxonomy" id="1448929"/>
    <lineage>
        <taxon>Bacteria</taxon>
        <taxon>Candidatus Fervidibacterota</taxon>
        <taxon>Candidatus Fervidibacter</taxon>
    </lineage>
</organism>
<dbReference type="PANTHER" id="PTHR43818">
    <property type="entry name" value="BCDNA.GH03377"/>
    <property type="match status" value="1"/>
</dbReference>
<dbReference type="SUPFAM" id="SSF55347">
    <property type="entry name" value="Glyceraldehyde-3-phosphate dehydrogenase-like, C-terminal domain"/>
    <property type="match status" value="1"/>
</dbReference>
<dbReference type="Pfam" id="PF19051">
    <property type="entry name" value="GFO_IDH_MocA_C2"/>
    <property type="match status" value="1"/>
</dbReference>
<dbReference type="InterPro" id="IPR006311">
    <property type="entry name" value="TAT_signal"/>
</dbReference>
<dbReference type="RefSeq" id="WP_259097440.1">
    <property type="nucleotide sequence ID" value="NZ_CP130454.1"/>
</dbReference>
<dbReference type="InterPro" id="IPR000683">
    <property type="entry name" value="Gfo/Idh/MocA-like_OxRdtase_N"/>
</dbReference>
<dbReference type="InterPro" id="IPR043906">
    <property type="entry name" value="Gfo/Idh/MocA_OxRdtase_bact_C"/>
</dbReference>
<name>A0ABT2EQ33_9BACT</name>
<evidence type="ECO:0000259" key="1">
    <source>
        <dbReference type="Pfam" id="PF01408"/>
    </source>
</evidence>
<dbReference type="PANTHER" id="PTHR43818:SF10">
    <property type="entry name" value="NADH-DEPENDENT DEHYDROGENASE-RELATED"/>
    <property type="match status" value="1"/>
</dbReference>
<gene>
    <name evidence="3" type="ORF">M2350_002486</name>
</gene>
<dbReference type="InterPro" id="IPR050463">
    <property type="entry name" value="Gfo/Idh/MocA_oxidrdct_glycsds"/>
</dbReference>